<evidence type="ECO:0000256" key="1">
    <source>
        <dbReference type="ARBA" id="ARBA00009981"/>
    </source>
</evidence>
<dbReference type="Gene3D" id="3.40.1620.10">
    <property type="entry name" value="YefM-like domain"/>
    <property type="match status" value="1"/>
</dbReference>
<comment type="caution">
    <text evidence="2">The sequence shown here is derived from an EMBL/GenBank/DDBJ whole genome shotgun (WGS) entry which is preliminary data.</text>
</comment>
<evidence type="ECO:0000313" key="3">
    <source>
        <dbReference type="Proteomes" id="UP000231136"/>
    </source>
</evidence>
<dbReference type="SUPFAM" id="SSF143120">
    <property type="entry name" value="YefM-like"/>
    <property type="match status" value="1"/>
</dbReference>
<accession>A0A2H0DW37</accession>
<dbReference type="InterPro" id="IPR036165">
    <property type="entry name" value="YefM-like_sf"/>
</dbReference>
<organism evidence="2 3">
    <name type="scientific">Candidatus Collierbacteria bacterium CG22_combo_CG10-13_8_21_14_all_43_12</name>
    <dbReference type="NCBI Taxonomy" id="1974537"/>
    <lineage>
        <taxon>Bacteria</taxon>
        <taxon>Candidatus Collieribacteriota</taxon>
    </lineage>
</organism>
<proteinExistence type="inferred from homology"/>
<comment type="similarity">
    <text evidence="1">Belongs to the phD/YefM antitoxin family.</text>
</comment>
<dbReference type="EMBL" id="PCTR01000076">
    <property type="protein sequence ID" value="PIP85810.1"/>
    <property type="molecule type" value="Genomic_DNA"/>
</dbReference>
<evidence type="ECO:0000313" key="2">
    <source>
        <dbReference type="EMBL" id="PIP85810.1"/>
    </source>
</evidence>
<protein>
    <submittedName>
        <fullName evidence="2">Uncharacterized protein</fullName>
    </submittedName>
</protein>
<sequence length="81" mass="9252">MNIISASTMRANFSSTLDELAKQKYLLVARRGKISHAIVNLDFLEDLLAPSNKKYLTSIRKAREEYKRGDTLSHEHVFGEL</sequence>
<name>A0A2H0DW37_9BACT</name>
<dbReference type="Proteomes" id="UP000231136">
    <property type="component" value="Unassembled WGS sequence"/>
</dbReference>
<gene>
    <name evidence="2" type="ORF">COW83_02275</name>
</gene>
<dbReference type="AlphaFoldDB" id="A0A2H0DW37"/>
<reference evidence="2 3" key="1">
    <citation type="submission" date="2017-09" db="EMBL/GenBank/DDBJ databases">
        <title>Depth-based differentiation of microbial function through sediment-hosted aquifers and enrichment of novel symbionts in the deep terrestrial subsurface.</title>
        <authorList>
            <person name="Probst A.J."/>
            <person name="Ladd B."/>
            <person name="Jarett J.K."/>
            <person name="Geller-Mcgrath D.E."/>
            <person name="Sieber C.M."/>
            <person name="Emerson J.B."/>
            <person name="Anantharaman K."/>
            <person name="Thomas B.C."/>
            <person name="Malmstrom R."/>
            <person name="Stieglmeier M."/>
            <person name="Klingl A."/>
            <person name="Woyke T."/>
            <person name="Ryan C.M."/>
            <person name="Banfield J.F."/>
        </authorList>
    </citation>
    <scope>NUCLEOTIDE SEQUENCE [LARGE SCALE GENOMIC DNA]</scope>
    <source>
        <strain evidence="2">CG22_combo_CG10-13_8_21_14_all_43_12</strain>
    </source>
</reference>